<dbReference type="AlphaFoldDB" id="A0A315Z9F7"/>
<comment type="caution">
    <text evidence="1">The sequence shown here is derived from an EMBL/GenBank/DDBJ whole genome shotgun (WGS) entry which is preliminary data.</text>
</comment>
<dbReference type="Proteomes" id="UP000245535">
    <property type="component" value="Unassembled WGS sequence"/>
</dbReference>
<sequence length="136" mass="15926">MLYDVSYRDDNITRAINLKVGKPFSIWRRFKLKGIGSRRMVIHKISTSHKEKLHGFQDTIYSIIELRPKGIIVYINNGLQTLAWVVPFHLLTIQKARFISFHAEGQFIQYKSSYANIKSFVDKVFKMRYEALRAAS</sequence>
<organism evidence="1 2">
    <name type="scientific">Sediminitomix flava</name>
    <dbReference type="NCBI Taxonomy" id="379075"/>
    <lineage>
        <taxon>Bacteria</taxon>
        <taxon>Pseudomonadati</taxon>
        <taxon>Bacteroidota</taxon>
        <taxon>Cytophagia</taxon>
        <taxon>Cytophagales</taxon>
        <taxon>Flammeovirgaceae</taxon>
        <taxon>Sediminitomix</taxon>
    </lineage>
</organism>
<reference evidence="1 2" key="1">
    <citation type="submission" date="2018-03" db="EMBL/GenBank/DDBJ databases">
        <title>Genomic Encyclopedia of Archaeal and Bacterial Type Strains, Phase II (KMG-II): from individual species to whole genera.</title>
        <authorList>
            <person name="Goeker M."/>
        </authorList>
    </citation>
    <scope>NUCLEOTIDE SEQUENCE [LARGE SCALE GENOMIC DNA]</scope>
    <source>
        <strain evidence="1 2">DSM 28229</strain>
    </source>
</reference>
<dbReference type="OrthoDB" id="1436588at2"/>
<dbReference type="EMBL" id="QGDO01000005">
    <property type="protein sequence ID" value="PWJ40186.1"/>
    <property type="molecule type" value="Genomic_DNA"/>
</dbReference>
<proteinExistence type="predicted"/>
<evidence type="ECO:0000313" key="1">
    <source>
        <dbReference type="EMBL" id="PWJ40186.1"/>
    </source>
</evidence>
<gene>
    <name evidence="1" type="ORF">BC781_105254</name>
</gene>
<name>A0A315Z9F7_SEDFL</name>
<evidence type="ECO:0000313" key="2">
    <source>
        <dbReference type="Proteomes" id="UP000245535"/>
    </source>
</evidence>
<accession>A0A315Z9F7</accession>
<dbReference type="RefSeq" id="WP_109620690.1">
    <property type="nucleotide sequence ID" value="NZ_QGDO01000005.1"/>
</dbReference>
<keyword evidence="2" id="KW-1185">Reference proteome</keyword>
<protein>
    <submittedName>
        <fullName evidence="1">Uncharacterized protein</fullName>
    </submittedName>
</protein>